<sequence>MGCYFPVEYGIHRFTKNLSYSKASTTSLARPRCCGSSEFRKTGICAMKGDFVFVALLLTLPELSLQGIVKKTPSTTTTPTTTTPTPICSQYTADAPLFLAGQCGQFNLTRASSSSSWFSRLLEVFLLQPSGAESKARQVDPLIYGGTPATIQEAPWLAFLSITVSGNLYGCTGFIIDRLHVLTAGHCIKEGSSSATSVKVTVGNENYERGTSYTAASWDVHPLFNDSAYEMGHDIAVIKLTGALTFSSSVQPICIPRTDSVHDAEACPKKVFGWGRIGDNLATKFLQTMSVYASIGCSDVDKKEVICVSGTNSETAICPGDSGGPLVVYLNGVAYAMGVASFKPSSFWSGSSCGRTSYDTRVSLNSDFIYTTVTNG</sequence>
<dbReference type="PANTHER" id="PTHR24260">
    <property type="match status" value="1"/>
</dbReference>
<evidence type="ECO:0000259" key="3">
    <source>
        <dbReference type="PROSITE" id="PS50240"/>
    </source>
</evidence>
<feature type="domain" description="Peptidase S1" evidence="3">
    <location>
        <begin position="143"/>
        <end position="376"/>
    </location>
</feature>
<evidence type="ECO:0000313" key="5">
    <source>
        <dbReference type="Proteomes" id="UP000677054"/>
    </source>
</evidence>
<dbReference type="PROSITE" id="PS00134">
    <property type="entry name" value="TRYPSIN_HIS"/>
    <property type="match status" value="1"/>
</dbReference>
<dbReference type="OrthoDB" id="10059102at2759"/>
<keyword evidence="1" id="KW-1015">Disulfide bond</keyword>
<dbReference type="PRINTS" id="PR00722">
    <property type="entry name" value="CHYMOTRYPSIN"/>
</dbReference>
<dbReference type="SMART" id="SM00020">
    <property type="entry name" value="Tryp_SPc"/>
    <property type="match status" value="1"/>
</dbReference>
<keyword evidence="2" id="KW-0645">Protease</keyword>
<dbReference type="InterPro" id="IPR033116">
    <property type="entry name" value="TRYPSIN_SER"/>
</dbReference>
<dbReference type="PANTHER" id="PTHR24260:SF132">
    <property type="entry name" value="PEPTIDASE S1 DOMAIN-CONTAINING PROTEIN"/>
    <property type="match status" value="1"/>
</dbReference>
<evidence type="ECO:0000256" key="2">
    <source>
        <dbReference type="RuleBase" id="RU363034"/>
    </source>
</evidence>
<dbReference type="AlphaFoldDB" id="A0A7R9FPW1"/>
<keyword evidence="5" id="KW-1185">Reference proteome</keyword>
<dbReference type="Pfam" id="PF00089">
    <property type="entry name" value="Trypsin"/>
    <property type="match status" value="1"/>
</dbReference>
<dbReference type="Gene3D" id="2.40.10.10">
    <property type="entry name" value="Trypsin-like serine proteases"/>
    <property type="match status" value="1"/>
</dbReference>
<dbReference type="EMBL" id="CAJPEV010002897">
    <property type="protein sequence ID" value="CAG0898363.1"/>
    <property type="molecule type" value="Genomic_DNA"/>
</dbReference>
<dbReference type="InterPro" id="IPR051333">
    <property type="entry name" value="CLIP_Serine_Protease"/>
</dbReference>
<dbReference type="Proteomes" id="UP000677054">
    <property type="component" value="Unassembled WGS sequence"/>
</dbReference>
<dbReference type="InterPro" id="IPR018114">
    <property type="entry name" value="TRYPSIN_HIS"/>
</dbReference>
<keyword evidence="2" id="KW-0720">Serine protease</keyword>
<dbReference type="FunFam" id="2.40.10.10:FF:000068">
    <property type="entry name" value="transmembrane protease serine 2"/>
    <property type="match status" value="1"/>
</dbReference>
<evidence type="ECO:0000313" key="4">
    <source>
        <dbReference type="EMBL" id="CAD7250509.1"/>
    </source>
</evidence>
<protein>
    <recommendedName>
        <fullName evidence="3">Peptidase S1 domain-containing protein</fullName>
    </recommendedName>
</protein>
<proteinExistence type="predicted"/>
<reference evidence="4" key="1">
    <citation type="submission" date="2020-11" db="EMBL/GenBank/DDBJ databases">
        <authorList>
            <person name="Tran Van P."/>
        </authorList>
    </citation>
    <scope>NUCLEOTIDE SEQUENCE</scope>
</reference>
<dbReference type="PROSITE" id="PS50240">
    <property type="entry name" value="TRYPSIN_DOM"/>
    <property type="match status" value="1"/>
</dbReference>
<dbReference type="InterPro" id="IPR001314">
    <property type="entry name" value="Peptidase_S1A"/>
</dbReference>
<dbReference type="SUPFAM" id="SSF50494">
    <property type="entry name" value="Trypsin-like serine proteases"/>
    <property type="match status" value="1"/>
</dbReference>
<dbReference type="GO" id="GO:0004252">
    <property type="term" value="F:serine-type endopeptidase activity"/>
    <property type="evidence" value="ECO:0007669"/>
    <property type="project" value="InterPro"/>
</dbReference>
<name>A0A7R9FPW1_9CRUS</name>
<accession>A0A7R9FPW1</accession>
<keyword evidence="2" id="KW-0378">Hydrolase</keyword>
<gene>
    <name evidence="4" type="ORF">DSTB1V02_LOCUS10282</name>
</gene>
<dbReference type="InterPro" id="IPR001254">
    <property type="entry name" value="Trypsin_dom"/>
</dbReference>
<dbReference type="InterPro" id="IPR009003">
    <property type="entry name" value="Peptidase_S1_PA"/>
</dbReference>
<dbReference type="GO" id="GO:0006508">
    <property type="term" value="P:proteolysis"/>
    <property type="evidence" value="ECO:0007669"/>
    <property type="project" value="UniProtKB-KW"/>
</dbReference>
<dbReference type="EMBL" id="LR902414">
    <property type="protein sequence ID" value="CAD7250509.1"/>
    <property type="molecule type" value="Genomic_DNA"/>
</dbReference>
<evidence type="ECO:0000256" key="1">
    <source>
        <dbReference type="ARBA" id="ARBA00023157"/>
    </source>
</evidence>
<dbReference type="CDD" id="cd00190">
    <property type="entry name" value="Tryp_SPc"/>
    <property type="match status" value="1"/>
</dbReference>
<dbReference type="InterPro" id="IPR043504">
    <property type="entry name" value="Peptidase_S1_PA_chymotrypsin"/>
</dbReference>
<dbReference type="PROSITE" id="PS00135">
    <property type="entry name" value="TRYPSIN_SER"/>
    <property type="match status" value="1"/>
</dbReference>
<organism evidence="4">
    <name type="scientific">Darwinula stevensoni</name>
    <dbReference type="NCBI Taxonomy" id="69355"/>
    <lineage>
        <taxon>Eukaryota</taxon>
        <taxon>Metazoa</taxon>
        <taxon>Ecdysozoa</taxon>
        <taxon>Arthropoda</taxon>
        <taxon>Crustacea</taxon>
        <taxon>Oligostraca</taxon>
        <taxon>Ostracoda</taxon>
        <taxon>Podocopa</taxon>
        <taxon>Podocopida</taxon>
        <taxon>Darwinulocopina</taxon>
        <taxon>Darwinuloidea</taxon>
        <taxon>Darwinulidae</taxon>
        <taxon>Darwinula</taxon>
    </lineage>
</organism>